<feature type="transmembrane region" description="Helical" evidence="1">
    <location>
        <begin position="105"/>
        <end position="125"/>
    </location>
</feature>
<keyword evidence="3" id="KW-1185">Reference proteome</keyword>
<comment type="caution">
    <text evidence="2">The sequence shown here is derived from an EMBL/GenBank/DDBJ whole genome shotgun (WGS) entry which is preliminary data.</text>
</comment>
<dbReference type="Proteomes" id="UP000239706">
    <property type="component" value="Unassembled WGS sequence"/>
</dbReference>
<feature type="transmembrane region" description="Helical" evidence="1">
    <location>
        <begin position="223"/>
        <end position="248"/>
    </location>
</feature>
<reference evidence="2 3" key="1">
    <citation type="submission" date="2018-03" db="EMBL/GenBank/DDBJ databases">
        <title>Genome sequence of Clostridium liquoris DSM 100320.</title>
        <authorList>
            <person name="Poehlein A."/>
            <person name="Daniel R."/>
        </authorList>
    </citation>
    <scope>NUCLEOTIDE SEQUENCE [LARGE SCALE GENOMIC DNA]</scope>
    <source>
        <strain evidence="2 3">DSM 100320</strain>
    </source>
</reference>
<evidence type="ECO:0008006" key="4">
    <source>
        <dbReference type="Google" id="ProtNLM"/>
    </source>
</evidence>
<dbReference type="Pfam" id="PF09991">
    <property type="entry name" value="DUF2232"/>
    <property type="match status" value="1"/>
</dbReference>
<dbReference type="RefSeq" id="WP_170063622.1">
    <property type="nucleotide sequence ID" value="NZ_PVXO01000007.1"/>
</dbReference>
<sequence length="329" mass="36617">MNNRVYNTKSIVEAGIITTLIVILALMSIYLPIFSILGKFILPIPVTVLYLRHNAKVTIISIVVSGILVGMTYNPLSGLTSAIMFGLAGMSLGYCIKNDKKISTTLVLLSSAFFIGTTIDIFVYIKLITGSNINAFVEEMVKAINESFNMAINFYKKVGVSQEQLKPLLDSLKMMNADFILKLTPAILIVSSIIFAYLTYIITRLILRKLGYNIKGIPKFTEIYINVKVATILAMFLLLGVLLVRQNIKGGEYILSSSELLLQYAFLINGLSVAVYYLRNKFNLGKGFIVLIILFTLFSPLAMIYFMLGLADVILDFRKLDPNRKLGAK</sequence>
<keyword evidence="1" id="KW-0472">Membrane</keyword>
<evidence type="ECO:0000313" key="2">
    <source>
        <dbReference type="EMBL" id="PRR80333.1"/>
    </source>
</evidence>
<dbReference type="PANTHER" id="PTHR41324">
    <property type="entry name" value="MEMBRANE PROTEIN-RELATED"/>
    <property type="match status" value="1"/>
</dbReference>
<dbReference type="PANTHER" id="PTHR41324:SF1">
    <property type="entry name" value="DUF2232 DOMAIN-CONTAINING PROTEIN"/>
    <property type="match status" value="1"/>
</dbReference>
<organism evidence="2 3">
    <name type="scientific">Clostridium liquoris</name>
    <dbReference type="NCBI Taxonomy" id="1289519"/>
    <lineage>
        <taxon>Bacteria</taxon>
        <taxon>Bacillati</taxon>
        <taxon>Bacillota</taxon>
        <taxon>Clostridia</taxon>
        <taxon>Eubacteriales</taxon>
        <taxon>Clostridiaceae</taxon>
        <taxon>Clostridium</taxon>
    </lineage>
</organism>
<proteinExistence type="predicted"/>
<feature type="transmembrane region" description="Helical" evidence="1">
    <location>
        <begin position="79"/>
        <end position="96"/>
    </location>
</feature>
<feature type="transmembrane region" description="Helical" evidence="1">
    <location>
        <begin position="287"/>
        <end position="308"/>
    </location>
</feature>
<evidence type="ECO:0000256" key="1">
    <source>
        <dbReference type="SAM" id="Phobius"/>
    </source>
</evidence>
<accession>A0A2T0B928</accession>
<feature type="transmembrane region" description="Helical" evidence="1">
    <location>
        <begin position="260"/>
        <end position="278"/>
    </location>
</feature>
<protein>
    <recommendedName>
        <fullName evidence="4">DUF2232 domain-containing protein</fullName>
    </recommendedName>
</protein>
<feature type="transmembrane region" description="Helical" evidence="1">
    <location>
        <begin position="20"/>
        <end position="42"/>
    </location>
</feature>
<feature type="transmembrane region" description="Helical" evidence="1">
    <location>
        <begin position="179"/>
        <end position="202"/>
    </location>
</feature>
<keyword evidence="1" id="KW-1133">Transmembrane helix</keyword>
<feature type="transmembrane region" description="Helical" evidence="1">
    <location>
        <begin position="54"/>
        <end position="73"/>
    </location>
</feature>
<gene>
    <name evidence="2" type="ORF">CLLI_03600</name>
</gene>
<dbReference type="AlphaFoldDB" id="A0A2T0B928"/>
<dbReference type="EMBL" id="PVXO01000007">
    <property type="protein sequence ID" value="PRR80333.1"/>
    <property type="molecule type" value="Genomic_DNA"/>
</dbReference>
<name>A0A2T0B928_9CLOT</name>
<dbReference type="InterPro" id="IPR018710">
    <property type="entry name" value="DUF2232"/>
</dbReference>
<keyword evidence="1" id="KW-0812">Transmembrane</keyword>
<evidence type="ECO:0000313" key="3">
    <source>
        <dbReference type="Proteomes" id="UP000239706"/>
    </source>
</evidence>